<dbReference type="Proteomes" id="UP000618382">
    <property type="component" value="Unassembled WGS sequence"/>
</dbReference>
<dbReference type="Pfam" id="PF00126">
    <property type="entry name" value="HTH_1"/>
    <property type="match status" value="1"/>
</dbReference>
<accession>A0ABQ4D618</accession>
<reference evidence="6 7" key="1">
    <citation type="submission" date="2021-01" db="EMBL/GenBank/DDBJ databases">
        <title>Whole genome shotgun sequence of Cellulomonas oligotrophica NBRC 109435.</title>
        <authorList>
            <person name="Komaki H."/>
            <person name="Tamura T."/>
        </authorList>
    </citation>
    <scope>NUCLEOTIDE SEQUENCE [LARGE SCALE GENOMIC DNA]</scope>
    <source>
        <strain evidence="6 7">NBRC 109435</strain>
    </source>
</reference>
<dbReference type="PRINTS" id="PR00039">
    <property type="entry name" value="HTHLYSR"/>
</dbReference>
<feature type="domain" description="HTH lysR-type" evidence="5">
    <location>
        <begin position="15"/>
        <end position="72"/>
    </location>
</feature>
<evidence type="ECO:0000256" key="2">
    <source>
        <dbReference type="ARBA" id="ARBA00023015"/>
    </source>
</evidence>
<organism evidence="6 7">
    <name type="scientific">Cellulomonas oligotrophica</name>
    <dbReference type="NCBI Taxonomy" id="931536"/>
    <lineage>
        <taxon>Bacteria</taxon>
        <taxon>Bacillati</taxon>
        <taxon>Actinomycetota</taxon>
        <taxon>Actinomycetes</taxon>
        <taxon>Micrococcales</taxon>
        <taxon>Cellulomonadaceae</taxon>
        <taxon>Cellulomonas</taxon>
    </lineage>
</organism>
<dbReference type="Gene3D" id="1.10.10.10">
    <property type="entry name" value="Winged helix-like DNA-binding domain superfamily/Winged helix DNA-binding domain"/>
    <property type="match status" value="1"/>
</dbReference>
<dbReference type="Pfam" id="PF03466">
    <property type="entry name" value="LysR_substrate"/>
    <property type="match status" value="1"/>
</dbReference>
<keyword evidence="3" id="KW-0238">DNA-binding</keyword>
<dbReference type="EMBL" id="BONN01000001">
    <property type="protein sequence ID" value="GIG31168.1"/>
    <property type="molecule type" value="Genomic_DNA"/>
</dbReference>
<dbReference type="PANTHER" id="PTHR30346:SF30">
    <property type="entry name" value="SMALL NEUTRAL PROTEASE REGULATORY PROTEIN"/>
    <property type="match status" value="1"/>
</dbReference>
<protein>
    <submittedName>
        <fullName evidence="6">LysR family transcriptional regulator</fullName>
    </submittedName>
</protein>
<evidence type="ECO:0000256" key="4">
    <source>
        <dbReference type="ARBA" id="ARBA00023163"/>
    </source>
</evidence>
<comment type="similarity">
    <text evidence="1">Belongs to the LysR transcriptional regulatory family.</text>
</comment>
<dbReference type="SUPFAM" id="SSF53850">
    <property type="entry name" value="Periplasmic binding protein-like II"/>
    <property type="match status" value="1"/>
</dbReference>
<keyword evidence="7" id="KW-1185">Reference proteome</keyword>
<proteinExistence type="inferred from homology"/>
<evidence type="ECO:0000256" key="3">
    <source>
        <dbReference type="ARBA" id="ARBA00023125"/>
    </source>
</evidence>
<name>A0ABQ4D618_9CELL</name>
<evidence type="ECO:0000259" key="5">
    <source>
        <dbReference type="PROSITE" id="PS50931"/>
    </source>
</evidence>
<dbReference type="InterPro" id="IPR036388">
    <property type="entry name" value="WH-like_DNA-bd_sf"/>
</dbReference>
<comment type="caution">
    <text evidence="6">The sequence shown here is derived from an EMBL/GenBank/DDBJ whole genome shotgun (WGS) entry which is preliminary data.</text>
</comment>
<sequence length="315" mass="32840">MTDPTRSGYGPRMDLEVRHLRTVVAVATHGSVTKAAAALGLAQPALSAQLARIERALGGPVFVREPRGVRPTPLGRLVLDRAATLLPAMDALHHDARRTATSGADPRELRLAVVGTALVAALARVLHDDDRRVALRSRWCAQDGADDVAGGAADALVAGMCADALPPVAPGVQWQRVGTDPLHALVAAGRPVAPDGTVDLAELADADWVAHPADDCGARCFAAACARAGFTPRSRGECEPAVALDLVRAGLAVALAPAAATHGRGVRALRIEGDPVRRATWVAWHASTPADVREAVLHAAREARRRPEVGTPRAV</sequence>
<keyword evidence="4" id="KW-0804">Transcription</keyword>
<evidence type="ECO:0000256" key="1">
    <source>
        <dbReference type="ARBA" id="ARBA00009437"/>
    </source>
</evidence>
<dbReference type="PROSITE" id="PS50931">
    <property type="entry name" value="HTH_LYSR"/>
    <property type="match status" value="1"/>
</dbReference>
<dbReference type="InterPro" id="IPR036390">
    <property type="entry name" value="WH_DNA-bd_sf"/>
</dbReference>
<evidence type="ECO:0000313" key="7">
    <source>
        <dbReference type="Proteomes" id="UP000618382"/>
    </source>
</evidence>
<gene>
    <name evidence="6" type="ORF">Col01nite_03270</name>
</gene>
<dbReference type="Gene3D" id="3.40.190.290">
    <property type="match status" value="1"/>
</dbReference>
<keyword evidence="2" id="KW-0805">Transcription regulation</keyword>
<dbReference type="SUPFAM" id="SSF46785">
    <property type="entry name" value="Winged helix' DNA-binding domain"/>
    <property type="match status" value="1"/>
</dbReference>
<evidence type="ECO:0000313" key="6">
    <source>
        <dbReference type="EMBL" id="GIG31168.1"/>
    </source>
</evidence>
<dbReference type="CDD" id="cd05466">
    <property type="entry name" value="PBP2_LTTR_substrate"/>
    <property type="match status" value="1"/>
</dbReference>
<dbReference type="PANTHER" id="PTHR30346">
    <property type="entry name" value="TRANSCRIPTIONAL DUAL REGULATOR HCAR-RELATED"/>
    <property type="match status" value="1"/>
</dbReference>
<dbReference type="InterPro" id="IPR005119">
    <property type="entry name" value="LysR_subst-bd"/>
</dbReference>
<dbReference type="InterPro" id="IPR000847">
    <property type="entry name" value="LysR_HTH_N"/>
</dbReference>